<evidence type="ECO:0000313" key="6">
    <source>
        <dbReference type="Proteomes" id="UP001324533"/>
    </source>
</evidence>
<protein>
    <submittedName>
        <fullName evidence="5">Lrp/AsnC family transcriptional regulator</fullName>
    </submittedName>
</protein>
<evidence type="ECO:0000313" key="5">
    <source>
        <dbReference type="EMBL" id="WQB71374.1"/>
    </source>
</evidence>
<keyword evidence="1" id="KW-0805">Transcription regulation</keyword>
<gene>
    <name evidence="5" type="ORF">T9R20_05250</name>
</gene>
<dbReference type="Pfam" id="PF01037">
    <property type="entry name" value="AsnC_trans_reg"/>
    <property type="match status" value="1"/>
</dbReference>
<evidence type="ECO:0000256" key="1">
    <source>
        <dbReference type="ARBA" id="ARBA00023015"/>
    </source>
</evidence>
<dbReference type="Gene3D" id="1.10.10.10">
    <property type="entry name" value="Winged helix-like DNA-binding domain superfamily/Winged helix DNA-binding domain"/>
    <property type="match status" value="1"/>
</dbReference>
<dbReference type="PANTHER" id="PTHR30154:SF54">
    <property type="entry name" value="POSSIBLE TRANSCRIPTIONAL REGULATORY PROTEIN (PROBABLY LRP_ASNC-FAMILY)"/>
    <property type="match status" value="1"/>
</dbReference>
<name>A0ABZ0VE08_9MICO</name>
<feature type="domain" description="HTH asnC-type" evidence="4">
    <location>
        <begin position="13"/>
        <end position="74"/>
    </location>
</feature>
<keyword evidence="2" id="KW-0238">DNA-binding</keyword>
<dbReference type="SUPFAM" id="SSF46785">
    <property type="entry name" value="Winged helix' DNA-binding domain"/>
    <property type="match status" value="1"/>
</dbReference>
<keyword evidence="3" id="KW-0804">Transcription</keyword>
<dbReference type="PANTHER" id="PTHR30154">
    <property type="entry name" value="LEUCINE-RESPONSIVE REGULATORY PROTEIN"/>
    <property type="match status" value="1"/>
</dbReference>
<dbReference type="CDD" id="cd00090">
    <property type="entry name" value="HTH_ARSR"/>
    <property type="match status" value="1"/>
</dbReference>
<dbReference type="InterPro" id="IPR011008">
    <property type="entry name" value="Dimeric_a/b-barrel"/>
</dbReference>
<dbReference type="InterPro" id="IPR019887">
    <property type="entry name" value="Tscrpt_reg_AsnC/Lrp_C"/>
</dbReference>
<dbReference type="SUPFAM" id="SSF54909">
    <property type="entry name" value="Dimeric alpha+beta barrel"/>
    <property type="match status" value="1"/>
</dbReference>
<dbReference type="InterPro" id="IPR000485">
    <property type="entry name" value="AsnC-type_HTH_dom"/>
</dbReference>
<sequence>MTLEPKDPQPVPLDDLDRRILDEVTADGRITNAALAERVGVAPSTAHTRLRGLVDRGVISSFTASVAQAKLGVALQALVGVTLRPGARQASITDFAERTRSLPEVVQVFFLGGADDFIVHVAVTDSSALRRFVVEQISGHDRVASTRTNIIFDYHRNAVVDSFR</sequence>
<reference evidence="5 6" key="1">
    <citation type="submission" date="2023-06" db="EMBL/GenBank/DDBJ databases">
        <title>Rock-solubilizing bacteria, Microbacterium invictum, promotes re-establishment of vegetation in rocky wasteland by accelerating rock bio-weathering and reshaping soil bacterial community.</title>
        <authorList>
            <person name="Liu C."/>
        </authorList>
    </citation>
    <scope>NUCLEOTIDE SEQUENCE [LARGE SCALE GENOMIC DNA]</scope>
    <source>
        <strain evidence="5 6">X-18</strain>
    </source>
</reference>
<evidence type="ECO:0000256" key="2">
    <source>
        <dbReference type="ARBA" id="ARBA00023125"/>
    </source>
</evidence>
<keyword evidence="6" id="KW-1185">Reference proteome</keyword>
<dbReference type="RefSeq" id="WP_322411492.1">
    <property type="nucleotide sequence ID" value="NZ_CP139779.1"/>
</dbReference>
<dbReference type="Proteomes" id="UP001324533">
    <property type="component" value="Chromosome"/>
</dbReference>
<dbReference type="InterPro" id="IPR036390">
    <property type="entry name" value="WH_DNA-bd_sf"/>
</dbReference>
<dbReference type="PRINTS" id="PR00033">
    <property type="entry name" value="HTHASNC"/>
</dbReference>
<dbReference type="InterPro" id="IPR011991">
    <property type="entry name" value="ArsR-like_HTH"/>
</dbReference>
<proteinExistence type="predicted"/>
<dbReference type="PROSITE" id="PS50956">
    <property type="entry name" value="HTH_ASNC_2"/>
    <property type="match status" value="1"/>
</dbReference>
<accession>A0ABZ0VE08</accession>
<dbReference type="EMBL" id="CP139779">
    <property type="protein sequence ID" value="WQB71374.1"/>
    <property type="molecule type" value="Genomic_DNA"/>
</dbReference>
<dbReference type="InterPro" id="IPR036388">
    <property type="entry name" value="WH-like_DNA-bd_sf"/>
</dbReference>
<organism evidence="5 6">
    <name type="scientific">Microbacterium invictum</name>
    <dbReference type="NCBI Taxonomy" id="515415"/>
    <lineage>
        <taxon>Bacteria</taxon>
        <taxon>Bacillati</taxon>
        <taxon>Actinomycetota</taxon>
        <taxon>Actinomycetes</taxon>
        <taxon>Micrococcales</taxon>
        <taxon>Microbacteriaceae</taxon>
        <taxon>Microbacterium</taxon>
    </lineage>
</organism>
<evidence type="ECO:0000259" key="4">
    <source>
        <dbReference type="PROSITE" id="PS50956"/>
    </source>
</evidence>
<dbReference type="Pfam" id="PF13412">
    <property type="entry name" value="HTH_24"/>
    <property type="match status" value="1"/>
</dbReference>
<dbReference type="Gene3D" id="3.30.70.920">
    <property type="match status" value="1"/>
</dbReference>
<dbReference type="InterPro" id="IPR019888">
    <property type="entry name" value="Tscrpt_reg_AsnC-like"/>
</dbReference>
<evidence type="ECO:0000256" key="3">
    <source>
        <dbReference type="ARBA" id="ARBA00023163"/>
    </source>
</evidence>
<dbReference type="SMART" id="SM00344">
    <property type="entry name" value="HTH_ASNC"/>
    <property type="match status" value="1"/>
</dbReference>